<reference evidence="3 4" key="1">
    <citation type="submission" date="2019-12" db="EMBL/GenBank/DDBJ databases">
        <title>Comparative genomics gives insights into the taxonomy of the Azoarcus-Aromatoleum group and reveals separate origins of nif in the plant-associated Azoarcus and non-plant-associated Aromatoleum sub-groups.</title>
        <authorList>
            <person name="Lafos M."/>
            <person name="Maluk M."/>
            <person name="Batista M."/>
            <person name="Junghare M."/>
            <person name="Carmona M."/>
            <person name="Faoro H."/>
            <person name="Cruz L.M."/>
            <person name="Battistoni F."/>
            <person name="De Souza E."/>
            <person name="Pedrosa F."/>
            <person name="Chen W.-M."/>
            <person name="Poole P.S."/>
            <person name="Dixon R.A."/>
            <person name="James E.K."/>
        </authorList>
    </citation>
    <scope>NUCLEOTIDE SEQUENCE [LARGE SCALE GENOMIC DNA]</scope>
    <source>
        <strain evidence="3 4">T</strain>
    </source>
</reference>
<evidence type="ECO:0000313" key="3">
    <source>
        <dbReference type="EMBL" id="NMF99103.1"/>
    </source>
</evidence>
<comment type="caution">
    <text evidence="3">The sequence shown here is derived from an EMBL/GenBank/DDBJ whole genome shotgun (WGS) entry which is preliminary data.</text>
</comment>
<dbReference type="Pfam" id="PF19577">
    <property type="entry name" value="DcaP"/>
    <property type="match status" value="1"/>
</dbReference>
<feature type="chain" id="PRO_5047190154" description="Porin" evidence="2">
    <location>
        <begin position="29"/>
        <end position="464"/>
    </location>
</feature>
<name>A0ABX1NIG0_9RHOO</name>
<feature type="coiled-coil region" evidence="1">
    <location>
        <begin position="29"/>
        <end position="56"/>
    </location>
</feature>
<proteinExistence type="predicted"/>
<dbReference type="RefSeq" id="WP_169141720.1">
    <property type="nucleotide sequence ID" value="NZ_WTVS01000038.1"/>
</dbReference>
<organism evidence="3 4">
    <name type="scientific">Aromatoleum toluolicum</name>
    <dbReference type="NCBI Taxonomy" id="90060"/>
    <lineage>
        <taxon>Bacteria</taxon>
        <taxon>Pseudomonadati</taxon>
        <taxon>Pseudomonadota</taxon>
        <taxon>Betaproteobacteria</taxon>
        <taxon>Rhodocyclales</taxon>
        <taxon>Rhodocyclaceae</taxon>
        <taxon>Aromatoleum</taxon>
    </lineage>
</organism>
<evidence type="ECO:0000313" key="4">
    <source>
        <dbReference type="Proteomes" id="UP000634522"/>
    </source>
</evidence>
<protein>
    <recommendedName>
        <fullName evidence="5">Porin</fullName>
    </recommendedName>
</protein>
<evidence type="ECO:0000256" key="2">
    <source>
        <dbReference type="SAM" id="SignalP"/>
    </source>
</evidence>
<dbReference type="EMBL" id="WTVS01000038">
    <property type="protein sequence ID" value="NMF99103.1"/>
    <property type="molecule type" value="Genomic_DNA"/>
</dbReference>
<keyword evidence="2" id="KW-0732">Signal</keyword>
<keyword evidence="1" id="KW-0175">Coiled coil</keyword>
<keyword evidence="4" id="KW-1185">Reference proteome</keyword>
<accession>A0ABX1NIG0</accession>
<dbReference type="Proteomes" id="UP000634522">
    <property type="component" value="Unassembled WGS sequence"/>
</dbReference>
<feature type="signal peptide" evidence="2">
    <location>
        <begin position="1"/>
        <end position="28"/>
    </location>
</feature>
<dbReference type="InterPro" id="IPR045748">
    <property type="entry name" value="DcaP"/>
</dbReference>
<evidence type="ECO:0008006" key="5">
    <source>
        <dbReference type="Google" id="ProtNLM"/>
    </source>
</evidence>
<gene>
    <name evidence="3" type="ORF">GPA27_17125</name>
</gene>
<dbReference type="SUPFAM" id="SSF56935">
    <property type="entry name" value="Porins"/>
    <property type="match status" value="1"/>
</dbReference>
<sequence length="464" mass="49110">MKTDHWIARRSGSALALLLAVGAGPALADEADKAQIRELAAKIEALQAQLKMLADKTSSVPAQAAAKPAAEVVTAGELPGSIRIPGTETSLKIGGMVALDIVKDFSGGGMGGAVAQPQSIAFDGSAQSRRDGQLSMSARRSRLNLRTLTPTDFGKVTTYVEGDFIGGSGNELVTNSASFRLRHAYLEVGPWLAGQFWTNFADLATFPETVDFQGGHGMVQAIRQPQLRFSKQWGGHELAVAIENPEADIVGMSVASFNPGVGPVPTTHVDQYPDLTARYAFSGDWGRIAVGALARKLTVDNRGATPIGGFVGEDNVFAGGVMLAGRIKTGGKDSLQFGVEAGHGLGRYITGAPIPAAAVLDNGELKTVKSWGATVGYQHYWSPTWRSNLVVGRVGLDNPHPPIGRTAVSRIDALFLNLFWQPVPRALVGIEYVRGEVRNDATKTGTLSNEGSADRLGATFIYQF</sequence>
<evidence type="ECO:0000256" key="1">
    <source>
        <dbReference type="SAM" id="Coils"/>
    </source>
</evidence>